<organism evidence="2 3">
    <name type="scientific">Thalassiosira oceanica</name>
    <name type="common">Marine diatom</name>
    <dbReference type="NCBI Taxonomy" id="159749"/>
    <lineage>
        <taxon>Eukaryota</taxon>
        <taxon>Sar</taxon>
        <taxon>Stramenopiles</taxon>
        <taxon>Ochrophyta</taxon>
        <taxon>Bacillariophyta</taxon>
        <taxon>Coscinodiscophyceae</taxon>
        <taxon>Thalassiosirophycidae</taxon>
        <taxon>Thalassiosirales</taxon>
        <taxon>Thalassiosiraceae</taxon>
        <taxon>Thalassiosira</taxon>
    </lineage>
</organism>
<feature type="compositionally biased region" description="Low complexity" evidence="1">
    <location>
        <begin position="227"/>
        <end position="245"/>
    </location>
</feature>
<reference evidence="2 3" key="1">
    <citation type="journal article" date="2012" name="Genome Biol.">
        <title>Genome and low-iron response of an oceanic diatom adapted to chronic iron limitation.</title>
        <authorList>
            <person name="Lommer M."/>
            <person name="Specht M."/>
            <person name="Roy A.S."/>
            <person name="Kraemer L."/>
            <person name="Andreson R."/>
            <person name="Gutowska M.A."/>
            <person name="Wolf J."/>
            <person name="Bergner S.V."/>
            <person name="Schilhabel M.B."/>
            <person name="Klostermeier U.C."/>
            <person name="Beiko R.G."/>
            <person name="Rosenstiel P."/>
            <person name="Hippler M."/>
            <person name="Laroche J."/>
        </authorList>
    </citation>
    <scope>NUCLEOTIDE SEQUENCE [LARGE SCALE GENOMIC DNA]</scope>
    <source>
        <strain evidence="2 3">CCMP1005</strain>
    </source>
</reference>
<feature type="compositionally biased region" description="Acidic residues" evidence="1">
    <location>
        <begin position="354"/>
        <end position="365"/>
    </location>
</feature>
<accession>K0R7H6</accession>
<feature type="compositionally biased region" description="Low complexity" evidence="1">
    <location>
        <begin position="1"/>
        <end position="16"/>
    </location>
</feature>
<dbReference type="EMBL" id="AGNL01045337">
    <property type="protein sequence ID" value="EJK48880.1"/>
    <property type="molecule type" value="Genomic_DNA"/>
</dbReference>
<feature type="region of interest" description="Disordered" evidence="1">
    <location>
        <begin position="1"/>
        <end position="98"/>
    </location>
</feature>
<keyword evidence="3" id="KW-1185">Reference proteome</keyword>
<evidence type="ECO:0000256" key="1">
    <source>
        <dbReference type="SAM" id="MobiDB-lite"/>
    </source>
</evidence>
<feature type="compositionally biased region" description="Basic residues" evidence="1">
    <location>
        <begin position="313"/>
        <end position="326"/>
    </location>
</feature>
<proteinExistence type="predicted"/>
<feature type="compositionally biased region" description="Polar residues" evidence="1">
    <location>
        <begin position="18"/>
        <end position="36"/>
    </location>
</feature>
<evidence type="ECO:0000313" key="2">
    <source>
        <dbReference type="EMBL" id="EJK48880.1"/>
    </source>
</evidence>
<sequence>MKRRIALALAAASMASGQHDTSQRSSIRGSPSQPQDASDGVRSWGNSHDAHNGVQTGEGYWSSSQQQQQQQPSGYGDYGSSPRPQGRDSANGDGCRSASSTQTLRCHGSSCAPVYHGGCDLTSEFTRSSIQSRCEMPDVRLAGSSAICYYEDVCCPRSSQVVTSSGFREAAAPATGQAESRLGDEWFLGGDGGSDVDSTYQNYLDEKYGGGDGGANGGAPREENWWGSDPAAAGEESSEDAANTNDGGGGNGVGAGVGFAVCISAFVAFQVFVHRRSRRGSGGGAEVDVPKVPVDVTRALGDLDDESTAVSSRRNRKSKNRGKKKKKEEEESATAEKENNNEKGRTIYDSSDSSSDDESDGSSIV</sequence>
<dbReference type="Proteomes" id="UP000266841">
    <property type="component" value="Unassembled WGS sequence"/>
</dbReference>
<name>K0R7H6_THAOC</name>
<evidence type="ECO:0000313" key="3">
    <source>
        <dbReference type="Proteomes" id="UP000266841"/>
    </source>
</evidence>
<feature type="compositionally biased region" description="Basic and acidic residues" evidence="1">
    <location>
        <begin position="334"/>
        <end position="346"/>
    </location>
</feature>
<feature type="region of interest" description="Disordered" evidence="1">
    <location>
        <begin position="211"/>
        <end position="249"/>
    </location>
</feature>
<feature type="compositionally biased region" description="Low complexity" evidence="1">
    <location>
        <begin position="57"/>
        <end position="81"/>
    </location>
</feature>
<feature type="region of interest" description="Disordered" evidence="1">
    <location>
        <begin position="303"/>
        <end position="365"/>
    </location>
</feature>
<dbReference type="AlphaFoldDB" id="K0R7H6"/>
<gene>
    <name evidence="2" type="ORF">THAOC_32287</name>
</gene>
<protein>
    <submittedName>
        <fullName evidence="2">Uncharacterized protein</fullName>
    </submittedName>
</protein>
<comment type="caution">
    <text evidence="2">The sequence shown here is derived from an EMBL/GenBank/DDBJ whole genome shotgun (WGS) entry which is preliminary data.</text>
</comment>